<proteinExistence type="predicted"/>
<dbReference type="AlphaFoldDB" id="A0A380TWF4"/>
<dbReference type="InterPro" id="IPR019058">
    <property type="entry name" value="Restrct_endonuc_II_HaeII"/>
</dbReference>
<keyword evidence="1" id="KW-0540">Nuclease</keyword>
<gene>
    <name evidence="1" type="ORF">NCTC4191_00787</name>
</gene>
<keyword evidence="1" id="KW-0378">Hydrolase</keyword>
<organism evidence="1 2">
    <name type="scientific">Actinobacillus lignieresii</name>
    <dbReference type="NCBI Taxonomy" id="720"/>
    <lineage>
        <taxon>Bacteria</taxon>
        <taxon>Pseudomonadati</taxon>
        <taxon>Pseudomonadota</taxon>
        <taxon>Gammaproteobacteria</taxon>
        <taxon>Pasteurellales</taxon>
        <taxon>Pasteurellaceae</taxon>
        <taxon>Actinobacillus</taxon>
    </lineage>
</organism>
<keyword evidence="1" id="KW-0255">Endonuclease</keyword>
<name>A0A380TWF4_ACTLI</name>
<protein>
    <submittedName>
        <fullName evidence="1">HaeII restriction endonuclease</fullName>
    </submittedName>
</protein>
<dbReference type="RefSeq" id="WP_115590253.1">
    <property type="nucleotide sequence ID" value="NZ_UFRN01000002.1"/>
</dbReference>
<reference evidence="1 2" key="1">
    <citation type="submission" date="2018-06" db="EMBL/GenBank/DDBJ databases">
        <authorList>
            <consortium name="Pathogen Informatics"/>
            <person name="Doyle S."/>
        </authorList>
    </citation>
    <scope>NUCLEOTIDE SEQUENCE [LARGE SCALE GENOMIC DNA]</scope>
    <source>
        <strain evidence="1 2">NCTC4191</strain>
    </source>
</reference>
<dbReference type="Pfam" id="PF09554">
    <property type="entry name" value="RE_HaeII"/>
    <property type="match status" value="1"/>
</dbReference>
<dbReference type="Proteomes" id="UP000254253">
    <property type="component" value="Unassembled WGS sequence"/>
</dbReference>
<dbReference type="REBASE" id="375751">
    <property type="entry name" value="Ali4191ORF788P"/>
</dbReference>
<sequence>MNNAKKAIDNLIKKTRVHFYKPIQIAEILYRDRVYRDIDLANLETYRTSSKKWRDVICEKFIGRVSTSSARFQDDLFVNAITPDILVKLGSINRAEGGSVEKYIYKAFSLRLSQMSSAINYCEKNSIDSFHLSAFLNLFWSEPGLRRSLDKIYEIIVYSLFSALVEALEVSVQVSFNINKKDLFEEFSDFAQNVVQLSMEKPSLSMNARINRVGVTNAADRGLDMWANFGMAIQIKHLSLTEELAESIVSSVSSDRIVIVCKDSEEKVIVSLLNQIGWKSKIQSIITETNLVNWYEKALRGKYAKELGQNILDKIKTEIFAEFPVTNNFEFEQFLRNRNYYSVVSQDFI</sequence>
<keyword evidence="2" id="KW-1185">Reference proteome</keyword>
<accession>A0A380TWF4</accession>
<evidence type="ECO:0000313" key="1">
    <source>
        <dbReference type="EMBL" id="SUT92323.1"/>
    </source>
</evidence>
<dbReference type="EMBL" id="UFRN01000002">
    <property type="protein sequence ID" value="SUT92323.1"/>
    <property type="molecule type" value="Genomic_DNA"/>
</dbReference>
<evidence type="ECO:0000313" key="2">
    <source>
        <dbReference type="Proteomes" id="UP000254253"/>
    </source>
</evidence>
<dbReference type="GO" id="GO:0004519">
    <property type="term" value="F:endonuclease activity"/>
    <property type="evidence" value="ECO:0007669"/>
    <property type="project" value="UniProtKB-KW"/>
</dbReference>